<dbReference type="Gene3D" id="3.40.50.300">
    <property type="entry name" value="P-loop containing nucleotide triphosphate hydrolases"/>
    <property type="match status" value="1"/>
</dbReference>
<keyword evidence="3" id="KW-0808">Transferase</keyword>
<keyword evidence="3" id="KW-0378">Hydrolase</keyword>
<feature type="repeat" description="TPR" evidence="1">
    <location>
        <begin position="603"/>
        <end position="636"/>
    </location>
</feature>
<dbReference type="SMART" id="SM00028">
    <property type="entry name" value="TPR"/>
    <property type="match status" value="3"/>
</dbReference>
<accession>A0A556N7U0</accession>
<dbReference type="EMBL" id="VLPL01000001">
    <property type="protein sequence ID" value="TSJ48089.1"/>
    <property type="molecule type" value="Genomic_DNA"/>
</dbReference>
<dbReference type="SUPFAM" id="SSF52540">
    <property type="entry name" value="P-loop containing nucleoside triphosphate hydrolases"/>
    <property type="match status" value="1"/>
</dbReference>
<dbReference type="Pfam" id="PF00685">
    <property type="entry name" value="Sulfotransfer_1"/>
    <property type="match status" value="1"/>
</dbReference>
<dbReference type="Gene3D" id="3.40.720.10">
    <property type="entry name" value="Alkaline Phosphatase, subunit A"/>
    <property type="match status" value="1"/>
</dbReference>
<name>A0A556N7U0_9FLAO</name>
<reference evidence="3 4" key="1">
    <citation type="submission" date="2019-07" db="EMBL/GenBank/DDBJ databases">
        <authorList>
            <person name="Huq M.A."/>
        </authorList>
    </citation>
    <scope>NUCLEOTIDE SEQUENCE [LARGE SCALE GENOMIC DNA]</scope>
    <source>
        <strain evidence="3 4">MAH-3</strain>
    </source>
</reference>
<feature type="repeat" description="TPR" evidence="1">
    <location>
        <begin position="535"/>
        <end position="568"/>
    </location>
</feature>
<gene>
    <name evidence="3" type="ORF">FO442_02850</name>
</gene>
<dbReference type="InterPro" id="IPR002591">
    <property type="entry name" value="Phosphodiest/P_Trfase"/>
</dbReference>
<keyword evidence="4" id="KW-1185">Reference proteome</keyword>
<dbReference type="GO" id="GO:0008146">
    <property type="term" value="F:sulfotransferase activity"/>
    <property type="evidence" value="ECO:0007669"/>
    <property type="project" value="InterPro"/>
</dbReference>
<dbReference type="RefSeq" id="WP_144331624.1">
    <property type="nucleotide sequence ID" value="NZ_VLPL01000001.1"/>
</dbReference>
<evidence type="ECO:0000313" key="4">
    <source>
        <dbReference type="Proteomes" id="UP000316008"/>
    </source>
</evidence>
<dbReference type="SUPFAM" id="SSF53649">
    <property type="entry name" value="Alkaline phosphatase-like"/>
    <property type="match status" value="1"/>
</dbReference>
<evidence type="ECO:0000313" key="3">
    <source>
        <dbReference type="EMBL" id="TSJ48089.1"/>
    </source>
</evidence>
<dbReference type="PANTHER" id="PTHR12558">
    <property type="entry name" value="CELL DIVISION CYCLE 16,23,27"/>
    <property type="match status" value="1"/>
</dbReference>
<dbReference type="PROSITE" id="PS50005">
    <property type="entry name" value="TPR"/>
    <property type="match status" value="2"/>
</dbReference>
<dbReference type="Gene3D" id="1.25.40.10">
    <property type="entry name" value="Tetratricopeptide repeat domain"/>
    <property type="match status" value="2"/>
</dbReference>
<dbReference type="AlphaFoldDB" id="A0A556N7U0"/>
<dbReference type="Proteomes" id="UP000316008">
    <property type="component" value="Unassembled WGS sequence"/>
</dbReference>
<dbReference type="InterPro" id="IPR019734">
    <property type="entry name" value="TPR_rpt"/>
</dbReference>
<organism evidence="3 4">
    <name type="scientific">Fluviicola chungangensis</name>
    <dbReference type="NCBI Taxonomy" id="2597671"/>
    <lineage>
        <taxon>Bacteria</taxon>
        <taxon>Pseudomonadati</taxon>
        <taxon>Bacteroidota</taxon>
        <taxon>Flavobacteriia</taxon>
        <taxon>Flavobacteriales</taxon>
        <taxon>Crocinitomicaceae</taxon>
        <taxon>Fluviicola</taxon>
    </lineage>
</organism>
<sequence>MSGTKNQKKVLLLGWDAADWKFINPLLDQGEMPALATLVEKGVMGNIQTLDPPLSPILWTSIATGKYGDEHGILSFQEPHPTTGERRPISSHSRNCRAIWNILHHEGLKTHVCGWWPSYPCEPINGIMVSNHFTDFTKEDNESNWALNEIHVNPKSELENLKDLRIHPSELTWAHLGPFLPKATQEQLDNPKYENLLKQIPLLLARCSSFHNVATEILEKKEWNFLGLYLDAIDRASHEFMKYHPPRQAHVAEDEYELFSEVMKGFYRYHDMMLDRLLHLVDEDTYIILLSDHGFYSDHRRLLQLPKDSMAPAYEHSPFGIVCLSGPGIKKDEQIYGSGLLDITPTILHLFGLPVARDMSGKVLVQAFEKPQEIKYIDSYETDREGDWGELDPNDKDDVWAAQESLEQLIALGYVEPLGENADLQKRQMQFEFKYHSARIKYSKGALQEAIVLFNELLELTPRNGKILIRLLNTYVSLKEIEGAKSILKRMREIFGYKNTPYINILESKIHMLDLNPKKALELLNSLNDSEMETPEAYVLQGKTYLMLREWKKANKSFNKAVQLNNEDADAYHGLCLTYLRMKSYQKAIESGISAIGIKFWFPVAHYHLGEALLAAKEYEHAANAFEMALQQEPGYSIARKHLVQIYTNYLNKPELAKRHQEILNKNMKPKITIVSGLPRSGTSMMMQMLKAGGADILTDNIRQSDENNPKGYLEYEPVKSLLKDNSWLKDQNGKTIKVIMQLLGNLDLNCDYKIIFMERDLDEVMQSQQKMLGKPVDTYNAKLKTTFEQQKEKNRAWLEAQPHMDVLFVNYSDVIENPSAEAERVNIFLENKLDVAQMVASVDSELYRNRKDKAIS</sequence>
<dbReference type="InterPro" id="IPR017850">
    <property type="entry name" value="Alkaline_phosphatase_core_sf"/>
</dbReference>
<dbReference type="Pfam" id="PF01663">
    <property type="entry name" value="Phosphodiest"/>
    <property type="match status" value="1"/>
</dbReference>
<dbReference type="InterPro" id="IPR000863">
    <property type="entry name" value="Sulfotransferase_dom"/>
</dbReference>
<protein>
    <submittedName>
        <fullName evidence="3">Sulfatase-like hydrolase/transferase</fullName>
    </submittedName>
</protein>
<proteinExistence type="predicted"/>
<dbReference type="OrthoDB" id="9779418at2"/>
<dbReference type="Pfam" id="PF14559">
    <property type="entry name" value="TPR_19"/>
    <property type="match status" value="1"/>
</dbReference>
<dbReference type="SUPFAM" id="SSF81901">
    <property type="entry name" value="HCP-like"/>
    <property type="match status" value="1"/>
</dbReference>
<evidence type="ECO:0000256" key="1">
    <source>
        <dbReference type="PROSITE-ProRule" id="PRU00339"/>
    </source>
</evidence>
<evidence type="ECO:0000259" key="2">
    <source>
        <dbReference type="Pfam" id="PF00685"/>
    </source>
</evidence>
<dbReference type="InterPro" id="IPR027417">
    <property type="entry name" value="P-loop_NTPase"/>
</dbReference>
<dbReference type="InterPro" id="IPR011990">
    <property type="entry name" value="TPR-like_helical_dom_sf"/>
</dbReference>
<feature type="domain" description="Sulfotransferase" evidence="2">
    <location>
        <begin position="673"/>
        <end position="844"/>
    </location>
</feature>
<comment type="caution">
    <text evidence="3">The sequence shown here is derived from an EMBL/GenBank/DDBJ whole genome shotgun (WGS) entry which is preliminary data.</text>
</comment>
<keyword evidence="1" id="KW-0802">TPR repeat</keyword>
<dbReference type="GO" id="GO:0016787">
    <property type="term" value="F:hydrolase activity"/>
    <property type="evidence" value="ECO:0007669"/>
    <property type="project" value="UniProtKB-KW"/>
</dbReference>
<dbReference type="PANTHER" id="PTHR12558:SF13">
    <property type="entry name" value="CELL DIVISION CYCLE PROTEIN 27 HOMOLOG"/>
    <property type="match status" value="1"/>
</dbReference>